<comment type="subcellular location">
    <subcellularLocation>
        <location evidence="1">Cell inner membrane</location>
        <topology evidence="1">Single-pass membrane protein</topology>
        <orientation evidence="1">Periplasmic side</orientation>
    </subcellularLocation>
</comment>
<feature type="signal peptide" evidence="10">
    <location>
        <begin position="1"/>
        <end position="23"/>
    </location>
</feature>
<dbReference type="RefSeq" id="WP_258818640.1">
    <property type="nucleotide sequence ID" value="NZ_JANUGW010000018.1"/>
</dbReference>
<dbReference type="PANTHER" id="PTHR33446">
    <property type="entry name" value="PROTEIN TONB-RELATED"/>
    <property type="match status" value="1"/>
</dbReference>
<keyword evidence="13" id="KW-1185">Reference proteome</keyword>
<comment type="similarity">
    <text evidence="2">Belongs to the TonB family.</text>
</comment>
<keyword evidence="5" id="KW-0997">Cell inner membrane</keyword>
<gene>
    <name evidence="12" type="ORF">NX784_20965</name>
</gene>
<reference evidence="12 13" key="1">
    <citation type="submission" date="2022-08" db="EMBL/GenBank/DDBJ databases">
        <title>Reclassification of Massilia species as members of the genera Telluria, Duganella, Pseudoduganella, Mokoshia gen. nov. and Zemynaea gen. nov. using orthogonal and non-orthogonal genome-based approaches.</title>
        <authorList>
            <person name="Bowman J.P."/>
        </authorList>
    </citation>
    <scope>NUCLEOTIDE SEQUENCE [LARGE SCALE GENOMIC DNA]</scope>
    <source>
        <strain evidence="12 13">JCM 31316</strain>
    </source>
</reference>
<evidence type="ECO:0000256" key="6">
    <source>
        <dbReference type="ARBA" id="ARBA00022692"/>
    </source>
</evidence>
<evidence type="ECO:0000313" key="12">
    <source>
        <dbReference type="EMBL" id="MCS0584074.1"/>
    </source>
</evidence>
<organism evidence="12 13">
    <name type="scientific">Massilia pinisoli</name>
    <dbReference type="NCBI Taxonomy" id="1772194"/>
    <lineage>
        <taxon>Bacteria</taxon>
        <taxon>Pseudomonadati</taxon>
        <taxon>Pseudomonadota</taxon>
        <taxon>Betaproteobacteria</taxon>
        <taxon>Burkholderiales</taxon>
        <taxon>Oxalobacteraceae</taxon>
        <taxon>Telluria group</taxon>
        <taxon>Massilia</taxon>
    </lineage>
</organism>
<evidence type="ECO:0000256" key="10">
    <source>
        <dbReference type="SAM" id="SignalP"/>
    </source>
</evidence>
<feature type="domain" description="TonB C-terminal" evidence="11">
    <location>
        <begin position="33"/>
        <end position="123"/>
    </location>
</feature>
<evidence type="ECO:0000256" key="3">
    <source>
        <dbReference type="ARBA" id="ARBA00022448"/>
    </source>
</evidence>
<evidence type="ECO:0000256" key="9">
    <source>
        <dbReference type="ARBA" id="ARBA00023136"/>
    </source>
</evidence>
<keyword evidence="3" id="KW-0813">Transport</keyword>
<name>A0ABT1ZWU6_9BURK</name>
<dbReference type="InterPro" id="IPR051045">
    <property type="entry name" value="TonB-dependent_transducer"/>
</dbReference>
<keyword evidence="4" id="KW-1003">Cell membrane</keyword>
<dbReference type="PROSITE" id="PS52015">
    <property type="entry name" value="TONB_CTD"/>
    <property type="match status" value="1"/>
</dbReference>
<evidence type="ECO:0000259" key="11">
    <source>
        <dbReference type="PROSITE" id="PS52015"/>
    </source>
</evidence>
<keyword evidence="10" id="KW-0732">Signal</keyword>
<evidence type="ECO:0000256" key="7">
    <source>
        <dbReference type="ARBA" id="ARBA00022927"/>
    </source>
</evidence>
<protein>
    <submittedName>
        <fullName evidence="12">Energy transducer TonB</fullName>
    </submittedName>
</protein>
<sequence>MICSIRALTATFGLLVSAGMAQAQTRIETTSLVPPQQVPASVCVKPAYPIDALRAEAAGVVTMRFLIGADGAVQETRLVKSSGHASLDHAAIDALSKCRFKPAAVDGKLVEHWQEVKYTWSLD</sequence>
<accession>A0ABT1ZWU6</accession>
<evidence type="ECO:0000313" key="13">
    <source>
        <dbReference type="Proteomes" id="UP001204151"/>
    </source>
</evidence>
<dbReference type="InterPro" id="IPR037682">
    <property type="entry name" value="TonB_C"/>
</dbReference>
<keyword evidence="9" id="KW-0472">Membrane</keyword>
<evidence type="ECO:0000256" key="8">
    <source>
        <dbReference type="ARBA" id="ARBA00022989"/>
    </source>
</evidence>
<keyword evidence="8" id="KW-1133">Transmembrane helix</keyword>
<evidence type="ECO:0000256" key="5">
    <source>
        <dbReference type="ARBA" id="ARBA00022519"/>
    </source>
</evidence>
<dbReference type="InterPro" id="IPR006260">
    <property type="entry name" value="TonB/TolA_C"/>
</dbReference>
<feature type="chain" id="PRO_5045685538" evidence="10">
    <location>
        <begin position="24"/>
        <end position="123"/>
    </location>
</feature>
<dbReference type="EMBL" id="JANUGW010000018">
    <property type="protein sequence ID" value="MCS0584074.1"/>
    <property type="molecule type" value="Genomic_DNA"/>
</dbReference>
<dbReference type="Gene3D" id="3.30.1150.10">
    <property type="match status" value="1"/>
</dbReference>
<comment type="caution">
    <text evidence="12">The sequence shown here is derived from an EMBL/GenBank/DDBJ whole genome shotgun (WGS) entry which is preliminary data.</text>
</comment>
<dbReference type="NCBIfam" id="TIGR01352">
    <property type="entry name" value="tonB_Cterm"/>
    <property type="match status" value="1"/>
</dbReference>
<evidence type="ECO:0000256" key="4">
    <source>
        <dbReference type="ARBA" id="ARBA00022475"/>
    </source>
</evidence>
<proteinExistence type="inferred from homology"/>
<keyword evidence="7" id="KW-0653">Protein transport</keyword>
<dbReference type="Pfam" id="PF03544">
    <property type="entry name" value="TonB_C"/>
    <property type="match status" value="1"/>
</dbReference>
<dbReference type="Proteomes" id="UP001204151">
    <property type="component" value="Unassembled WGS sequence"/>
</dbReference>
<evidence type="ECO:0000256" key="2">
    <source>
        <dbReference type="ARBA" id="ARBA00006555"/>
    </source>
</evidence>
<keyword evidence="6" id="KW-0812">Transmembrane</keyword>
<dbReference type="SUPFAM" id="SSF74653">
    <property type="entry name" value="TolA/TonB C-terminal domain"/>
    <property type="match status" value="1"/>
</dbReference>
<evidence type="ECO:0000256" key="1">
    <source>
        <dbReference type="ARBA" id="ARBA00004383"/>
    </source>
</evidence>